<protein>
    <submittedName>
        <fullName evidence="1">Uncharacterized protein</fullName>
    </submittedName>
</protein>
<reference evidence="1" key="1">
    <citation type="submission" date="2020-04" db="EMBL/GenBank/DDBJ databases">
        <title>Hybrid Assembly of Korean Phytophthora infestans isolates.</title>
        <authorList>
            <person name="Prokchorchik M."/>
            <person name="Lee Y."/>
            <person name="Seo J."/>
            <person name="Cho J.-H."/>
            <person name="Park Y.-E."/>
            <person name="Jang D.-C."/>
            <person name="Im J.-S."/>
            <person name="Choi J.-G."/>
            <person name="Park H.-J."/>
            <person name="Lee G.-B."/>
            <person name="Lee Y.-G."/>
            <person name="Hong S.-Y."/>
            <person name="Cho K."/>
            <person name="Sohn K.H."/>
        </authorList>
    </citation>
    <scope>NUCLEOTIDE SEQUENCE</scope>
    <source>
        <strain evidence="1">KR_1_A1</strain>
    </source>
</reference>
<accession>A0A833SM68</accession>
<comment type="caution">
    <text evidence="1">The sequence shown here is derived from an EMBL/GenBank/DDBJ whole genome shotgun (WGS) entry which is preliminary data.</text>
</comment>
<evidence type="ECO:0000313" key="1">
    <source>
        <dbReference type="EMBL" id="KAF4036677.1"/>
    </source>
</evidence>
<dbReference type="AlphaFoldDB" id="A0A833SM68"/>
<name>A0A833SM68_PHYIN</name>
<organism evidence="1 2">
    <name type="scientific">Phytophthora infestans</name>
    <name type="common">Potato late blight agent</name>
    <name type="synonym">Botrytis infestans</name>
    <dbReference type="NCBI Taxonomy" id="4787"/>
    <lineage>
        <taxon>Eukaryota</taxon>
        <taxon>Sar</taxon>
        <taxon>Stramenopiles</taxon>
        <taxon>Oomycota</taxon>
        <taxon>Peronosporomycetes</taxon>
        <taxon>Peronosporales</taxon>
        <taxon>Peronosporaceae</taxon>
        <taxon>Phytophthora</taxon>
    </lineage>
</organism>
<keyword evidence="2" id="KW-1185">Reference proteome</keyword>
<sequence>MHCGVNNGGVKVPDELGASHGGVIVLVELEDDGHVMVRGNGLAGLVASAGHAAGGGPVGLAECAGLAGLASLAVGPGLDAGAGLGGHAGLASWLPPPI</sequence>
<gene>
    <name evidence="1" type="ORF">GN244_ATG11388</name>
</gene>
<proteinExistence type="predicted"/>
<dbReference type="EMBL" id="WSZM01000264">
    <property type="protein sequence ID" value="KAF4036677.1"/>
    <property type="molecule type" value="Genomic_DNA"/>
</dbReference>
<evidence type="ECO:0000313" key="2">
    <source>
        <dbReference type="Proteomes" id="UP000602510"/>
    </source>
</evidence>
<dbReference type="Proteomes" id="UP000602510">
    <property type="component" value="Unassembled WGS sequence"/>
</dbReference>